<keyword evidence="2" id="KW-0808">Transferase</keyword>
<dbReference type="Pfam" id="PF00534">
    <property type="entry name" value="Glycos_transf_1"/>
    <property type="match status" value="1"/>
</dbReference>
<dbReference type="SUPFAM" id="SSF53756">
    <property type="entry name" value="UDP-Glycosyltransferase/glycogen phosphorylase"/>
    <property type="match status" value="1"/>
</dbReference>
<sequence length="381" mass="44697">MISNRKQIRICIVDFHITSLFFPQMEIPHGGAEVQLFLLSKAFSNNKNFDVNIIAGDYNLKQRKTKKYKNIKVHIIIALNRNAIFPIKNYILLLVKLIKLKPDIIIQRSSTPKTGVIAFYCKIFKKKFVYSIASDYDVNGVSAKGILGNLYTFGLTRASYIIAQNLNQIKILEKWQNRKFFNISVIKSGYHIIPPNLEMKNTVLWVARAVRWKRPEIYLKIVDFFPNQTFIMICNKGTNIEYWKEIKEKACKIPNLTFIPFVLFEKINKYFENAKVFINTSTHEGFPNTFIQAAKNKIPILSLNVNTDKFITKYECGFFCDNKFKKMVKNLEILLTNQDLYDKFSENAFKYVKEQHDINKISKKWMDLLFELYKSSQYCLI</sequence>
<dbReference type="CDD" id="cd03801">
    <property type="entry name" value="GT4_PimA-like"/>
    <property type="match status" value="1"/>
</dbReference>
<name>A0A0F9CSS4_9ZZZZ</name>
<organism evidence="4">
    <name type="scientific">marine sediment metagenome</name>
    <dbReference type="NCBI Taxonomy" id="412755"/>
    <lineage>
        <taxon>unclassified sequences</taxon>
        <taxon>metagenomes</taxon>
        <taxon>ecological metagenomes</taxon>
    </lineage>
</organism>
<gene>
    <name evidence="4" type="ORF">LCGC14_2285170</name>
</gene>
<keyword evidence="1" id="KW-0328">Glycosyltransferase</keyword>
<proteinExistence type="predicted"/>
<dbReference type="GO" id="GO:0016757">
    <property type="term" value="F:glycosyltransferase activity"/>
    <property type="evidence" value="ECO:0007669"/>
    <property type="project" value="UniProtKB-KW"/>
</dbReference>
<dbReference type="AlphaFoldDB" id="A0A0F9CSS4"/>
<evidence type="ECO:0000313" key="4">
    <source>
        <dbReference type="EMBL" id="KKL52468.1"/>
    </source>
</evidence>
<evidence type="ECO:0000259" key="3">
    <source>
        <dbReference type="Pfam" id="PF00534"/>
    </source>
</evidence>
<protein>
    <recommendedName>
        <fullName evidence="3">Glycosyl transferase family 1 domain-containing protein</fullName>
    </recommendedName>
</protein>
<dbReference type="InterPro" id="IPR001296">
    <property type="entry name" value="Glyco_trans_1"/>
</dbReference>
<dbReference type="PANTHER" id="PTHR12526">
    <property type="entry name" value="GLYCOSYLTRANSFERASE"/>
    <property type="match status" value="1"/>
</dbReference>
<comment type="caution">
    <text evidence="4">The sequence shown here is derived from an EMBL/GenBank/DDBJ whole genome shotgun (WGS) entry which is preliminary data.</text>
</comment>
<dbReference type="PANTHER" id="PTHR12526:SF629">
    <property type="entry name" value="TEICHURONIC ACID BIOSYNTHESIS GLYCOSYLTRANSFERASE TUAH-RELATED"/>
    <property type="match status" value="1"/>
</dbReference>
<feature type="domain" description="Glycosyl transferase family 1" evidence="3">
    <location>
        <begin position="198"/>
        <end position="350"/>
    </location>
</feature>
<dbReference type="Gene3D" id="3.40.50.2000">
    <property type="entry name" value="Glycogen Phosphorylase B"/>
    <property type="match status" value="2"/>
</dbReference>
<dbReference type="EMBL" id="LAZR01031881">
    <property type="protein sequence ID" value="KKL52468.1"/>
    <property type="molecule type" value="Genomic_DNA"/>
</dbReference>
<reference evidence="4" key="1">
    <citation type="journal article" date="2015" name="Nature">
        <title>Complex archaea that bridge the gap between prokaryotes and eukaryotes.</title>
        <authorList>
            <person name="Spang A."/>
            <person name="Saw J.H."/>
            <person name="Jorgensen S.L."/>
            <person name="Zaremba-Niedzwiedzka K."/>
            <person name="Martijn J."/>
            <person name="Lind A.E."/>
            <person name="van Eijk R."/>
            <person name="Schleper C."/>
            <person name="Guy L."/>
            <person name="Ettema T.J."/>
        </authorList>
    </citation>
    <scope>NUCLEOTIDE SEQUENCE</scope>
</reference>
<accession>A0A0F9CSS4</accession>
<evidence type="ECO:0000256" key="1">
    <source>
        <dbReference type="ARBA" id="ARBA00022676"/>
    </source>
</evidence>
<evidence type="ECO:0000256" key="2">
    <source>
        <dbReference type="ARBA" id="ARBA00022679"/>
    </source>
</evidence>